<evidence type="ECO:0000256" key="2">
    <source>
        <dbReference type="SAM" id="MobiDB-lite"/>
    </source>
</evidence>
<dbReference type="WBParaSite" id="NBR_0001398201-mRNA-1">
    <property type="protein sequence ID" value="NBR_0001398201-mRNA-1"/>
    <property type="gene ID" value="NBR_0001398201"/>
</dbReference>
<feature type="compositionally biased region" description="Pro residues" evidence="2">
    <location>
        <begin position="181"/>
        <end position="190"/>
    </location>
</feature>
<feature type="region of interest" description="Disordered" evidence="2">
    <location>
        <begin position="91"/>
        <end position="190"/>
    </location>
</feature>
<proteinExistence type="predicted"/>
<keyword evidence="1" id="KW-0677">Repeat</keyword>
<dbReference type="EMBL" id="UYSL01021208">
    <property type="protein sequence ID" value="VDL77572.1"/>
    <property type="molecule type" value="Genomic_DNA"/>
</dbReference>
<keyword evidence="5" id="KW-1185">Reference proteome</keyword>
<protein>
    <submittedName>
        <fullName evidence="6">Col_cuticle_N domain-containing protein</fullName>
    </submittedName>
</protein>
<name>A0A0N4YBV6_NIPBR</name>
<dbReference type="AlphaFoldDB" id="A0A0N4YBV6"/>
<keyword evidence="3" id="KW-1133">Transmembrane helix</keyword>
<feature type="compositionally biased region" description="Low complexity" evidence="2">
    <location>
        <begin position="155"/>
        <end position="166"/>
    </location>
</feature>
<reference evidence="6" key="1">
    <citation type="submission" date="2017-02" db="UniProtKB">
        <authorList>
            <consortium name="WormBaseParasite"/>
        </authorList>
    </citation>
    <scope>IDENTIFICATION</scope>
</reference>
<evidence type="ECO:0000256" key="1">
    <source>
        <dbReference type="ARBA" id="ARBA00022737"/>
    </source>
</evidence>
<reference evidence="4 5" key="2">
    <citation type="submission" date="2018-11" db="EMBL/GenBank/DDBJ databases">
        <authorList>
            <consortium name="Pathogen Informatics"/>
        </authorList>
    </citation>
    <scope>NUCLEOTIDE SEQUENCE [LARGE SCALE GENOMIC DNA]</scope>
</reference>
<gene>
    <name evidence="4" type="ORF">NBR_LOCUS13983</name>
</gene>
<dbReference type="Proteomes" id="UP000271162">
    <property type="component" value="Unassembled WGS sequence"/>
</dbReference>
<dbReference type="PANTHER" id="PTHR24637">
    <property type="entry name" value="COLLAGEN"/>
    <property type="match status" value="1"/>
</dbReference>
<evidence type="ECO:0000256" key="3">
    <source>
        <dbReference type="SAM" id="Phobius"/>
    </source>
</evidence>
<keyword evidence="3" id="KW-0472">Membrane</keyword>
<dbReference type="PANTHER" id="PTHR24637:SF421">
    <property type="entry name" value="CUTICLE COLLAGEN DPY-2"/>
    <property type="match status" value="1"/>
</dbReference>
<dbReference type="STRING" id="27835.A0A0N4YBV6"/>
<evidence type="ECO:0000313" key="6">
    <source>
        <dbReference type="WBParaSite" id="NBR_0001398201-mRNA-1"/>
    </source>
</evidence>
<sequence>MQTRSREAVAVSLRRLAFVSASVAMSTVILLSIMIPLLIHSALRTEMNSERLVEPCYSSAATTWRLLQELNIPQRGREKRATARGYVTQQYAQNGQNGPSGCAVRQYGPPGPPGPPGLDGIDGYDGTPGKDGAPGRDGIAESDREPCWICDKAQPGRQGPPGYKGRPGPPGDPGLNGLSPAGPPGPPGQP</sequence>
<evidence type="ECO:0000313" key="5">
    <source>
        <dbReference type="Proteomes" id="UP000271162"/>
    </source>
</evidence>
<evidence type="ECO:0000313" key="4">
    <source>
        <dbReference type="EMBL" id="VDL77572.1"/>
    </source>
</evidence>
<dbReference type="Gene3D" id="1.20.5.320">
    <property type="entry name" value="6-Phosphogluconate Dehydrogenase, domain 3"/>
    <property type="match status" value="1"/>
</dbReference>
<organism evidence="6">
    <name type="scientific">Nippostrongylus brasiliensis</name>
    <name type="common">Rat hookworm</name>
    <dbReference type="NCBI Taxonomy" id="27835"/>
    <lineage>
        <taxon>Eukaryota</taxon>
        <taxon>Metazoa</taxon>
        <taxon>Ecdysozoa</taxon>
        <taxon>Nematoda</taxon>
        <taxon>Chromadorea</taxon>
        <taxon>Rhabditida</taxon>
        <taxon>Rhabditina</taxon>
        <taxon>Rhabditomorpha</taxon>
        <taxon>Strongyloidea</taxon>
        <taxon>Heligmosomidae</taxon>
        <taxon>Nippostrongylus</taxon>
    </lineage>
</organism>
<keyword evidence="3" id="KW-0812">Transmembrane</keyword>
<feature type="transmembrane region" description="Helical" evidence="3">
    <location>
        <begin position="16"/>
        <end position="39"/>
    </location>
</feature>
<accession>A0A0N4YBV6</accession>